<protein>
    <submittedName>
        <fullName evidence="7">Hypothetical glucose inhibited protein gid n-terminal truncated</fullName>
    </submittedName>
</protein>
<accession>Q14P35</accession>
<evidence type="ECO:0000259" key="6">
    <source>
        <dbReference type="Pfam" id="PF01134"/>
    </source>
</evidence>
<dbReference type="GO" id="GO:0030488">
    <property type="term" value="P:tRNA methylation"/>
    <property type="evidence" value="ECO:0007669"/>
    <property type="project" value="TreeGrafter"/>
</dbReference>
<feature type="domain" description="MnmG N-terminal" evidence="6">
    <location>
        <begin position="1"/>
        <end position="73"/>
    </location>
</feature>
<comment type="cofactor">
    <cofactor evidence="1">
        <name>FAD</name>
        <dbReference type="ChEBI" id="CHEBI:57692"/>
    </cofactor>
</comment>
<dbReference type="InterPro" id="IPR002218">
    <property type="entry name" value="MnmG-rel"/>
</dbReference>
<gene>
    <name evidence="7" type="primary">gid</name>
    <name evidence="7" type="ORF">SPICI03_279</name>
</gene>
<evidence type="ECO:0000256" key="4">
    <source>
        <dbReference type="ARBA" id="ARBA00022827"/>
    </source>
</evidence>
<keyword evidence="3" id="KW-0819">tRNA processing</keyword>
<dbReference type="GO" id="GO:0002098">
    <property type="term" value="P:tRNA wobble uridine modification"/>
    <property type="evidence" value="ECO:0007669"/>
    <property type="project" value="TreeGrafter"/>
</dbReference>
<dbReference type="InterPro" id="IPR040131">
    <property type="entry name" value="MnmG_N"/>
</dbReference>
<keyword evidence="2" id="KW-0285">Flavoprotein</keyword>
<evidence type="ECO:0000313" key="7">
    <source>
        <dbReference type="EMBL" id="CAK98744.1"/>
    </source>
</evidence>
<proteinExistence type="predicted"/>
<sequence>MIPGLANVQIVRYGVIHKNNFINSPILLNQFLQVKKHHNIFFAGQIMDVEGYVESAATGIISALNITRFLNKKSMLTFPPETMMGALVNYIVNASKTNFQPMKANFGIIPAFEQHFKSKNEKYLAYSDRTLTILKHFIVNNNLNVESIF</sequence>
<evidence type="ECO:0000256" key="2">
    <source>
        <dbReference type="ARBA" id="ARBA00022630"/>
    </source>
</evidence>
<reference evidence="7" key="1">
    <citation type="journal article" date="2010" name="Appl. Environ. Microbiol.">
        <title>Partial chromosome sequence of Spiroplasma citri reveals extensive viral invasion and important gene decay.</title>
        <authorList>
            <person name="Carle P."/>
            <person name="Saillard C."/>
            <person name="Carrere N."/>
            <person name="Carrere S."/>
            <person name="Duret S."/>
            <person name="Eveillard S."/>
            <person name="Gaurivaud P."/>
            <person name="Gourgues G."/>
            <person name="Gouzy J."/>
            <person name="Salar P."/>
            <person name="Verdin E."/>
            <person name="Breton M."/>
            <person name="Blanchard A."/>
            <person name="Laigret F."/>
            <person name="Bove J.M."/>
            <person name="Renaudin J."/>
            <person name="Foissac X."/>
        </authorList>
    </citation>
    <scope>NUCLEOTIDE SEQUENCE</scope>
    <source>
        <strain evidence="7">GII3-3X</strain>
    </source>
</reference>
<dbReference type="Gene3D" id="3.50.50.60">
    <property type="entry name" value="FAD/NAD(P)-binding domain"/>
    <property type="match status" value="1"/>
</dbReference>
<dbReference type="PANTHER" id="PTHR11806">
    <property type="entry name" value="GLUCOSE INHIBITED DIVISION PROTEIN A"/>
    <property type="match status" value="1"/>
</dbReference>
<dbReference type="Pfam" id="PF01134">
    <property type="entry name" value="GIDA"/>
    <property type="match status" value="1"/>
</dbReference>
<keyword evidence="4" id="KW-0274">FAD</keyword>
<evidence type="ECO:0000256" key="5">
    <source>
        <dbReference type="ARBA" id="ARBA00023027"/>
    </source>
</evidence>
<evidence type="ECO:0000256" key="1">
    <source>
        <dbReference type="ARBA" id="ARBA00001974"/>
    </source>
</evidence>
<dbReference type="AlphaFoldDB" id="Q14P35"/>
<dbReference type="GO" id="GO:0050660">
    <property type="term" value="F:flavin adenine dinucleotide binding"/>
    <property type="evidence" value="ECO:0007669"/>
    <property type="project" value="InterPro"/>
</dbReference>
<dbReference type="GO" id="GO:0005829">
    <property type="term" value="C:cytosol"/>
    <property type="evidence" value="ECO:0007669"/>
    <property type="project" value="TreeGrafter"/>
</dbReference>
<dbReference type="EMBL" id="AM285304">
    <property type="protein sequence ID" value="CAK98744.1"/>
    <property type="molecule type" value="Genomic_DNA"/>
</dbReference>
<evidence type="ECO:0000256" key="3">
    <source>
        <dbReference type="ARBA" id="ARBA00022694"/>
    </source>
</evidence>
<name>Q14P35_SPICI</name>
<keyword evidence="5" id="KW-0520">NAD</keyword>
<dbReference type="InterPro" id="IPR036188">
    <property type="entry name" value="FAD/NAD-bd_sf"/>
</dbReference>
<organism evidence="7">
    <name type="scientific">Spiroplasma citri</name>
    <dbReference type="NCBI Taxonomy" id="2133"/>
    <lineage>
        <taxon>Bacteria</taxon>
        <taxon>Bacillati</taxon>
        <taxon>Mycoplasmatota</taxon>
        <taxon>Mollicutes</taxon>
        <taxon>Entomoplasmatales</taxon>
        <taxon>Spiroplasmataceae</taxon>
        <taxon>Spiroplasma</taxon>
    </lineage>
</organism>
<dbReference type="PANTHER" id="PTHR11806:SF2">
    <property type="entry name" value="METHYLENETETRAHYDROFOLATE--TRNA-(URACIL-5-)-METHYLTRANSFERASE TRMFO"/>
    <property type="match status" value="1"/>
</dbReference>